<reference evidence="1 2" key="1">
    <citation type="journal article" date="2019" name="Nat. Ecol. Evol.">
        <title>Megaphylogeny resolves global patterns of mushroom evolution.</title>
        <authorList>
            <person name="Varga T."/>
            <person name="Krizsan K."/>
            <person name="Foldi C."/>
            <person name="Dima B."/>
            <person name="Sanchez-Garcia M."/>
            <person name="Sanchez-Ramirez S."/>
            <person name="Szollosi G.J."/>
            <person name="Szarkandi J.G."/>
            <person name="Papp V."/>
            <person name="Albert L."/>
            <person name="Andreopoulos W."/>
            <person name="Angelini C."/>
            <person name="Antonin V."/>
            <person name="Barry K.W."/>
            <person name="Bougher N.L."/>
            <person name="Buchanan P."/>
            <person name="Buyck B."/>
            <person name="Bense V."/>
            <person name="Catcheside P."/>
            <person name="Chovatia M."/>
            <person name="Cooper J."/>
            <person name="Damon W."/>
            <person name="Desjardin D."/>
            <person name="Finy P."/>
            <person name="Geml J."/>
            <person name="Haridas S."/>
            <person name="Hughes K."/>
            <person name="Justo A."/>
            <person name="Karasinski D."/>
            <person name="Kautmanova I."/>
            <person name="Kiss B."/>
            <person name="Kocsube S."/>
            <person name="Kotiranta H."/>
            <person name="LaButti K.M."/>
            <person name="Lechner B.E."/>
            <person name="Liimatainen K."/>
            <person name="Lipzen A."/>
            <person name="Lukacs Z."/>
            <person name="Mihaltcheva S."/>
            <person name="Morgado L.N."/>
            <person name="Niskanen T."/>
            <person name="Noordeloos M.E."/>
            <person name="Ohm R.A."/>
            <person name="Ortiz-Santana B."/>
            <person name="Ovrebo C."/>
            <person name="Racz N."/>
            <person name="Riley R."/>
            <person name="Savchenko A."/>
            <person name="Shiryaev A."/>
            <person name="Soop K."/>
            <person name="Spirin V."/>
            <person name="Szebenyi C."/>
            <person name="Tomsovsky M."/>
            <person name="Tulloss R.E."/>
            <person name="Uehling J."/>
            <person name="Grigoriev I.V."/>
            <person name="Vagvolgyi C."/>
            <person name="Papp T."/>
            <person name="Martin F.M."/>
            <person name="Miettinen O."/>
            <person name="Hibbett D.S."/>
            <person name="Nagy L.G."/>
        </authorList>
    </citation>
    <scope>NUCLEOTIDE SEQUENCE [LARGE SCALE GENOMIC DNA]</scope>
    <source>
        <strain evidence="1 2">FP101781</strain>
    </source>
</reference>
<proteinExistence type="predicted"/>
<dbReference type="Pfam" id="PF07942">
    <property type="entry name" value="CARME"/>
    <property type="match status" value="1"/>
</dbReference>
<dbReference type="SUPFAM" id="SSF53335">
    <property type="entry name" value="S-adenosyl-L-methionine-dependent methyltransferases"/>
    <property type="match status" value="1"/>
</dbReference>
<comment type="caution">
    <text evidence="1">The sequence shown here is derived from an EMBL/GenBank/DDBJ whole genome shotgun (WGS) entry which is preliminary data.</text>
</comment>
<sequence>MSFDLVLGSLFPLALLLVGYRLRDQFFAWPELSNLLFPGSAPPSAPSTIYSLERAFHAYTQYLKLSYNDVQRMRSSYGSLGRAHKNLGYKIGYSHKLERLWEATSLNATLTEEIADLATKEHPELKQPSRIHATTADLARVRESLKHFVRDWSSQGSEERKRIFDPILNVLSQIDPIERPLKRVLVPGSGLGRLAWEISEIGFDTTANELSYFMTLAVRFLLSPQTTQRVDQHKIRPYAHWFSHQRTTDNLFRAVPFPDAIPRLKDNFHLLEQDFLSIPALGSSPRPHFWTTGSENSQLPGEGFDYVVTLFFIDTSFNVLATMAQIYALLKPGGYWINLGPLLWPGGGQCKLELSLEEVLAAAEELGFDFTKSRAGGQPNHLEAQRTVECEYTGDPQAMMRWAYKAEFWVAQKPA</sequence>
<dbReference type="SMART" id="SM01296">
    <property type="entry name" value="N2227"/>
    <property type="match status" value="1"/>
</dbReference>
<dbReference type="Proteomes" id="UP000298030">
    <property type="component" value="Unassembled WGS sequence"/>
</dbReference>
<evidence type="ECO:0000313" key="2">
    <source>
        <dbReference type="Proteomes" id="UP000298030"/>
    </source>
</evidence>
<dbReference type="PANTHER" id="PTHR12303:SF13">
    <property type="match status" value="1"/>
</dbReference>
<dbReference type="AlphaFoldDB" id="A0A4Y7TTX8"/>
<accession>A0A4Y7TTX8</accession>
<protein>
    <submittedName>
        <fullName evidence="1">N2227-domain-containing protein</fullName>
    </submittedName>
</protein>
<dbReference type="OrthoDB" id="978at2759"/>
<name>A0A4Y7TTX8_COPMI</name>
<dbReference type="InterPro" id="IPR029063">
    <property type="entry name" value="SAM-dependent_MTases_sf"/>
</dbReference>
<evidence type="ECO:0000313" key="1">
    <source>
        <dbReference type="EMBL" id="TEB37623.1"/>
    </source>
</evidence>
<dbReference type="EMBL" id="QPFP01000004">
    <property type="protein sequence ID" value="TEB37623.1"/>
    <property type="molecule type" value="Genomic_DNA"/>
</dbReference>
<organism evidence="1 2">
    <name type="scientific">Coprinellus micaceus</name>
    <name type="common">Glistening ink-cap mushroom</name>
    <name type="synonym">Coprinus micaceus</name>
    <dbReference type="NCBI Taxonomy" id="71717"/>
    <lineage>
        <taxon>Eukaryota</taxon>
        <taxon>Fungi</taxon>
        <taxon>Dikarya</taxon>
        <taxon>Basidiomycota</taxon>
        <taxon>Agaricomycotina</taxon>
        <taxon>Agaricomycetes</taxon>
        <taxon>Agaricomycetidae</taxon>
        <taxon>Agaricales</taxon>
        <taxon>Agaricineae</taxon>
        <taxon>Psathyrellaceae</taxon>
        <taxon>Coprinellus</taxon>
    </lineage>
</organism>
<dbReference type="GO" id="GO:0008757">
    <property type="term" value="F:S-adenosylmethionine-dependent methyltransferase activity"/>
    <property type="evidence" value="ECO:0007669"/>
    <property type="project" value="InterPro"/>
</dbReference>
<dbReference type="Gene3D" id="3.40.50.150">
    <property type="entry name" value="Vaccinia Virus protein VP39"/>
    <property type="match status" value="1"/>
</dbReference>
<gene>
    <name evidence="1" type="ORF">FA13DRAFT_1622222</name>
</gene>
<keyword evidence="2" id="KW-1185">Reference proteome</keyword>
<dbReference type="STRING" id="71717.A0A4Y7TTX8"/>
<dbReference type="InterPro" id="IPR012901">
    <property type="entry name" value="CARME"/>
</dbReference>
<dbReference type="PANTHER" id="PTHR12303">
    <property type="entry name" value="CARNOSINE N-METHYLTRANSFERASE"/>
    <property type="match status" value="1"/>
</dbReference>